<accession>A0A8S5T7M1</accession>
<sequence>MMRDVGECNKRPGSPFFNRHTMDVRRHSNPVKLASRKGNLNNVHVRVMLTLLTTAMFFLHDALNDTLSCFRNGEVGKPLINLTLADATKIGKNLSAHFHILQENPDFVFYVIHVGIFPKWQTAASFF</sequence>
<organism evidence="1">
    <name type="scientific">Myoviridae sp. cta6i12</name>
    <dbReference type="NCBI Taxonomy" id="2827695"/>
    <lineage>
        <taxon>Viruses</taxon>
        <taxon>Duplodnaviria</taxon>
        <taxon>Heunggongvirae</taxon>
        <taxon>Uroviricota</taxon>
        <taxon>Caudoviricetes</taxon>
    </lineage>
</organism>
<protein>
    <submittedName>
        <fullName evidence="1">Uncharacterized protein</fullName>
    </submittedName>
</protein>
<evidence type="ECO:0000313" key="1">
    <source>
        <dbReference type="EMBL" id="DAF59019.1"/>
    </source>
</evidence>
<name>A0A8S5T7M1_9CAUD</name>
<dbReference type="EMBL" id="BK032761">
    <property type="protein sequence ID" value="DAF59019.1"/>
    <property type="molecule type" value="Genomic_DNA"/>
</dbReference>
<proteinExistence type="predicted"/>
<reference evidence="1" key="1">
    <citation type="journal article" date="2021" name="Proc. Natl. Acad. Sci. U.S.A.">
        <title>A Catalog of Tens of Thousands of Viruses from Human Metagenomes Reveals Hidden Associations with Chronic Diseases.</title>
        <authorList>
            <person name="Tisza M.J."/>
            <person name="Buck C.B."/>
        </authorList>
    </citation>
    <scope>NUCLEOTIDE SEQUENCE</scope>
    <source>
        <strain evidence="1">Cta6i12</strain>
    </source>
</reference>